<dbReference type="AlphaFoldDB" id="A0A5D0NMT1"/>
<evidence type="ECO:0000259" key="2">
    <source>
        <dbReference type="PROSITE" id="PS50943"/>
    </source>
</evidence>
<dbReference type="Pfam" id="PF19054">
    <property type="entry name" value="DUF5753"/>
    <property type="match status" value="1"/>
</dbReference>
<dbReference type="InterPro" id="IPR043917">
    <property type="entry name" value="DUF5753"/>
</dbReference>
<feature type="domain" description="HTH cro/C1-type" evidence="2">
    <location>
        <begin position="38"/>
        <end position="93"/>
    </location>
</feature>
<dbReference type="PROSITE" id="PS50943">
    <property type="entry name" value="HTH_CROC1"/>
    <property type="match status" value="1"/>
</dbReference>
<dbReference type="Proteomes" id="UP000323380">
    <property type="component" value="Unassembled WGS sequence"/>
</dbReference>
<organism evidence="3 4">
    <name type="scientific">Actinomadura chibensis</name>
    <dbReference type="NCBI Taxonomy" id="392828"/>
    <lineage>
        <taxon>Bacteria</taxon>
        <taxon>Bacillati</taxon>
        <taxon>Actinomycetota</taxon>
        <taxon>Actinomycetes</taxon>
        <taxon>Streptosporangiales</taxon>
        <taxon>Thermomonosporaceae</taxon>
        <taxon>Actinomadura</taxon>
    </lineage>
</organism>
<dbReference type="GO" id="GO:0003677">
    <property type="term" value="F:DNA binding"/>
    <property type="evidence" value="ECO:0007669"/>
    <property type="project" value="InterPro"/>
</dbReference>
<evidence type="ECO:0000313" key="4">
    <source>
        <dbReference type="Proteomes" id="UP000323380"/>
    </source>
</evidence>
<dbReference type="InterPro" id="IPR001387">
    <property type="entry name" value="Cro/C1-type_HTH"/>
</dbReference>
<dbReference type="Gene3D" id="1.10.260.40">
    <property type="entry name" value="lambda repressor-like DNA-binding domains"/>
    <property type="match status" value="1"/>
</dbReference>
<sequence>MAPAERGARPDASGSDRPADRYPPGGPTVLRLLLGTRLRSLREARGISAEQAGYAIRASHSKISRMELGRVGFKERDVADLLTLYGVADPDERESLLELARQANFPSWWQQYADVLPSSFEAYLGLEEAASLLRTYQIQLVPVLLQTEDYARAVIRRGHPGVSDEEVERRVQVQAIRQRRVASGKRLGAADAPRLWVVLDEAVFNRPIGDRAVMRAQVEHLIDLCGRPGICVQILPYGASLYPTGGSFTVLRFADRSLPDVVYLEQLAGAMYLDRPSDVELYQRAQDSICAAATWHESTVEHLTRILGAL</sequence>
<comment type="caution">
    <text evidence="3">The sequence shown here is derived from an EMBL/GenBank/DDBJ whole genome shotgun (WGS) entry which is preliminary data.</text>
</comment>
<name>A0A5D0NMT1_9ACTN</name>
<protein>
    <submittedName>
        <fullName evidence="3">Helix-turn-helix domain-containing protein</fullName>
    </submittedName>
</protein>
<dbReference type="SMART" id="SM00530">
    <property type="entry name" value="HTH_XRE"/>
    <property type="match status" value="1"/>
</dbReference>
<dbReference type="Pfam" id="PF13560">
    <property type="entry name" value="HTH_31"/>
    <property type="match status" value="1"/>
</dbReference>
<reference evidence="3 4" key="1">
    <citation type="submission" date="2019-08" db="EMBL/GenBank/DDBJ databases">
        <title>Actinomadura sp. nov. CYP1-5 isolated from mountain soil.</title>
        <authorList>
            <person name="Songsumanus A."/>
            <person name="Kuncharoen N."/>
            <person name="Kudo T."/>
            <person name="Yuki M."/>
            <person name="Igarashi Y."/>
            <person name="Tanasupawat S."/>
        </authorList>
    </citation>
    <scope>NUCLEOTIDE SEQUENCE [LARGE SCALE GENOMIC DNA]</scope>
    <source>
        <strain evidence="3 4">JCM 14158</strain>
    </source>
</reference>
<accession>A0A5D0NMT1</accession>
<keyword evidence="4" id="KW-1185">Reference proteome</keyword>
<evidence type="ECO:0000256" key="1">
    <source>
        <dbReference type="SAM" id="MobiDB-lite"/>
    </source>
</evidence>
<gene>
    <name evidence="3" type="ORF">FXF69_19710</name>
</gene>
<dbReference type="SUPFAM" id="SSF47413">
    <property type="entry name" value="lambda repressor-like DNA-binding domains"/>
    <property type="match status" value="1"/>
</dbReference>
<dbReference type="STRING" id="1220554.GCA_001552135_07212"/>
<evidence type="ECO:0000313" key="3">
    <source>
        <dbReference type="EMBL" id="TYB45767.1"/>
    </source>
</evidence>
<proteinExistence type="predicted"/>
<dbReference type="InterPro" id="IPR010982">
    <property type="entry name" value="Lambda_DNA-bd_dom_sf"/>
</dbReference>
<feature type="region of interest" description="Disordered" evidence="1">
    <location>
        <begin position="1"/>
        <end position="26"/>
    </location>
</feature>
<dbReference type="EMBL" id="VSFG01000003">
    <property type="protein sequence ID" value="TYB45767.1"/>
    <property type="molecule type" value="Genomic_DNA"/>
</dbReference>